<reference evidence="1" key="1">
    <citation type="journal article" date="2014" name="Front. Microbiol.">
        <title>High frequency of phylogenetically diverse reductive dehalogenase-homologous genes in deep subseafloor sedimentary metagenomes.</title>
        <authorList>
            <person name="Kawai M."/>
            <person name="Futagami T."/>
            <person name="Toyoda A."/>
            <person name="Takaki Y."/>
            <person name="Nishi S."/>
            <person name="Hori S."/>
            <person name="Arai W."/>
            <person name="Tsubouchi T."/>
            <person name="Morono Y."/>
            <person name="Uchiyama I."/>
            <person name="Ito T."/>
            <person name="Fujiyama A."/>
            <person name="Inagaki F."/>
            <person name="Takami H."/>
        </authorList>
    </citation>
    <scope>NUCLEOTIDE SEQUENCE</scope>
    <source>
        <strain evidence="1">Expedition CK06-06</strain>
    </source>
</reference>
<proteinExistence type="predicted"/>
<feature type="non-terminal residue" evidence="1">
    <location>
        <position position="54"/>
    </location>
</feature>
<dbReference type="AlphaFoldDB" id="X1JHT5"/>
<organism evidence="1">
    <name type="scientific">marine sediment metagenome</name>
    <dbReference type="NCBI Taxonomy" id="412755"/>
    <lineage>
        <taxon>unclassified sequences</taxon>
        <taxon>metagenomes</taxon>
        <taxon>ecological metagenomes</taxon>
    </lineage>
</organism>
<protein>
    <submittedName>
        <fullName evidence="1">Uncharacterized protein</fullName>
    </submittedName>
</protein>
<gene>
    <name evidence="1" type="ORF">S03H2_66065</name>
</gene>
<evidence type="ECO:0000313" key="1">
    <source>
        <dbReference type="EMBL" id="GAH77889.1"/>
    </source>
</evidence>
<sequence length="54" mass="6040">MMGGIFFDILGSQIFPCFKGKNTFVFSSVILEDSSHALPETDSPDIYQKESYSN</sequence>
<name>X1JHT5_9ZZZZ</name>
<dbReference type="EMBL" id="BARU01043099">
    <property type="protein sequence ID" value="GAH77889.1"/>
    <property type="molecule type" value="Genomic_DNA"/>
</dbReference>
<accession>X1JHT5</accession>
<comment type="caution">
    <text evidence="1">The sequence shown here is derived from an EMBL/GenBank/DDBJ whole genome shotgun (WGS) entry which is preliminary data.</text>
</comment>